<comment type="caution">
    <text evidence="1">The sequence shown here is derived from an EMBL/GenBank/DDBJ whole genome shotgun (WGS) entry which is preliminary data.</text>
</comment>
<evidence type="ECO:0000313" key="1">
    <source>
        <dbReference type="EMBL" id="KKK77989.1"/>
    </source>
</evidence>
<dbReference type="EMBL" id="LAZR01054695">
    <property type="protein sequence ID" value="KKK77989.1"/>
    <property type="molecule type" value="Genomic_DNA"/>
</dbReference>
<name>A0A0F9AHM2_9ZZZZ</name>
<protein>
    <submittedName>
        <fullName evidence="1">Uncharacterized protein</fullName>
    </submittedName>
</protein>
<accession>A0A0F9AHM2</accession>
<gene>
    <name evidence="1" type="ORF">LCGC14_2848060</name>
</gene>
<sequence>MAHNPNAVQKRNGKWYWWDECWVDETGPFDTENEAQIDCNKYWQSQLKEEVTNETNAT</sequence>
<dbReference type="AlphaFoldDB" id="A0A0F9AHM2"/>
<proteinExistence type="predicted"/>
<organism evidence="1">
    <name type="scientific">marine sediment metagenome</name>
    <dbReference type="NCBI Taxonomy" id="412755"/>
    <lineage>
        <taxon>unclassified sequences</taxon>
        <taxon>metagenomes</taxon>
        <taxon>ecological metagenomes</taxon>
    </lineage>
</organism>
<reference evidence="1" key="1">
    <citation type="journal article" date="2015" name="Nature">
        <title>Complex archaea that bridge the gap between prokaryotes and eukaryotes.</title>
        <authorList>
            <person name="Spang A."/>
            <person name="Saw J.H."/>
            <person name="Jorgensen S.L."/>
            <person name="Zaremba-Niedzwiedzka K."/>
            <person name="Martijn J."/>
            <person name="Lind A.E."/>
            <person name="van Eijk R."/>
            <person name="Schleper C."/>
            <person name="Guy L."/>
            <person name="Ettema T.J."/>
        </authorList>
    </citation>
    <scope>NUCLEOTIDE SEQUENCE</scope>
</reference>